<evidence type="ECO:0000256" key="6">
    <source>
        <dbReference type="ARBA" id="ARBA00022692"/>
    </source>
</evidence>
<feature type="transmembrane region" description="Helical" evidence="10">
    <location>
        <begin position="698"/>
        <end position="719"/>
    </location>
</feature>
<feature type="transmembrane region" description="Helical" evidence="10">
    <location>
        <begin position="407"/>
        <end position="431"/>
    </location>
</feature>
<dbReference type="Pfam" id="PF02366">
    <property type="entry name" value="PMT"/>
    <property type="match status" value="1"/>
</dbReference>
<evidence type="ECO:0000256" key="1">
    <source>
        <dbReference type="ARBA" id="ARBA00004127"/>
    </source>
</evidence>
<evidence type="ECO:0000256" key="3">
    <source>
        <dbReference type="ARBA" id="ARBA00007222"/>
    </source>
</evidence>
<keyword evidence="14" id="KW-1185">Reference proteome</keyword>
<evidence type="ECO:0000313" key="13">
    <source>
        <dbReference type="EMBL" id="KAK8896706.1"/>
    </source>
</evidence>
<feature type="transmembrane region" description="Helical" evidence="10">
    <location>
        <begin position="562"/>
        <end position="592"/>
    </location>
</feature>
<evidence type="ECO:0008006" key="15">
    <source>
        <dbReference type="Google" id="ProtNLM"/>
    </source>
</evidence>
<feature type="transmembrane region" description="Helical" evidence="10">
    <location>
        <begin position="17"/>
        <end position="35"/>
    </location>
</feature>
<comment type="similarity">
    <text evidence="3">Belongs to the glycosyltransferase 39 family.</text>
</comment>
<dbReference type="EMBL" id="JAPFFF010000002">
    <property type="protein sequence ID" value="KAK8896706.1"/>
    <property type="molecule type" value="Genomic_DNA"/>
</dbReference>
<keyword evidence="8 10" id="KW-0472">Membrane</keyword>
<feature type="transmembrane region" description="Helical" evidence="10">
    <location>
        <begin position="669"/>
        <end position="691"/>
    </location>
</feature>
<dbReference type="InterPro" id="IPR027005">
    <property type="entry name" value="PMT-like"/>
</dbReference>
<feature type="transmembrane region" description="Helical" evidence="10">
    <location>
        <begin position="103"/>
        <end position="122"/>
    </location>
</feature>
<sequence>MENSENDETTQKPLDNLDVLILFILTTSSFIIRYWRISLPPTTVFDEVYFGNFTNYYIQSQFFYDIHPPLAKIIMYFIANISEYNGSMSFKFNAKGYPLPDYVQLRLTPATFSALVFPLIYFTMRFSGFSHISSLCSSLLAFFDTSLATEGRHILTDGILHFFTILHVAVLTYTMSIKSKYRTTTKFFIWHFLTGITLGCACSCKNTAWGLTVLDAFCYIIQFTDMLSIKKFRDQKNSQKVQNKNLEDNSATKNQLFEPVPANNDEKEGPNTDSKEENDKKIITSPDIQKVQPSEDHTGNQAVTIADKTDQEEEDREAKKQTFFISTFSGDADQTVNLLSGESSAALLERIIHDQQEGSTENSVHLSNSPLEIQASIQSSVVNVTSTFDKEYDDAEFVSQEGTGGGLFWYIFSVAAFGITLAIIALSVYIISFDVHFILLPFAGKGTGFLRPDMKAQLIQNQCATCRASNVTKPEEGQIAKKANYDESYDECINSAIYGIRLKKPSLFMRTFILTFRMHTGNMRIVGFHNSQSFPKHWPVLGSVSPYFWGMSGREIRCHGNAIVYFLVLFSLFAVVLYAVFRAFFLAFVFFFHKRKKCNCEVKNFFLNYFSIVVVNYRILVDSCLDELNLNCSSFEPFCNKKWIIALRYIVGYCVSYFPFFWIPRTLYLYHYLIPLMFGCLSFGSMVELLLPVRYRGVLVVLVCIAAAFGFWLWAPYVYGTDKHDQQMMIWTRRWIDGDEEHIKAKIENNRKKNGK</sequence>
<feature type="transmembrane region" description="Helical" evidence="10">
    <location>
        <begin position="159"/>
        <end position="177"/>
    </location>
</feature>
<dbReference type="Pfam" id="PF16192">
    <property type="entry name" value="PMT_4TMC"/>
    <property type="match status" value="1"/>
</dbReference>
<organism evidence="13 14">
    <name type="scientific">Tritrichomonas musculus</name>
    <dbReference type="NCBI Taxonomy" id="1915356"/>
    <lineage>
        <taxon>Eukaryota</taxon>
        <taxon>Metamonada</taxon>
        <taxon>Parabasalia</taxon>
        <taxon>Tritrichomonadida</taxon>
        <taxon>Tritrichomonadidae</taxon>
        <taxon>Tritrichomonas</taxon>
    </lineage>
</organism>
<keyword evidence="7 10" id="KW-1133">Transmembrane helix</keyword>
<reference evidence="13 14" key="1">
    <citation type="submission" date="2024-04" db="EMBL/GenBank/DDBJ databases">
        <title>Tritrichomonas musculus Genome.</title>
        <authorList>
            <person name="Alves-Ferreira E."/>
            <person name="Grigg M."/>
            <person name="Lorenzi H."/>
            <person name="Galac M."/>
        </authorList>
    </citation>
    <scope>NUCLEOTIDE SEQUENCE [LARGE SCALE GENOMIC DNA]</scope>
    <source>
        <strain evidence="13 14">EAF2021</strain>
    </source>
</reference>
<dbReference type="Proteomes" id="UP001470230">
    <property type="component" value="Unassembled WGS sequence"/>
</dbReference>
<evidence type="ECO:0000313" key="14">
    <source>
        <dbReference type="Proteomes" id="UP001470230"/>
    </source>
</evidence>
<comment type="subcellular location">
    <subcellularLocation>
        <location evidence="1">Endomembrane system</location>
        <topology evidence="1">Multi-pass membrane protein</topology>
    </subcellularLocation>
</comment>
<dbReference type="PANTHER" id="PTHR10050">
    <property type="entry name" value="DOLICHYL-PHOSPHATE-MANNOSE--PROTEIN MANNOSYLTRANSFERASE"/>
    <property type="match status" value="1"/>
</dbReference>
<feature type="domain" description="ArnT-like N-terminal" evidence="11">
    <location>
        <begin position="24"/>
        <end position="219"/>
    </location>
</feature>
<keyword evidence="6 10" id="KW-0812">Transmembrane</keyword>
<name>A0ABR2L0Y1_9EUKA</name>
<feature type="domain" description="Protein O-mannosyl-transferase C-terminal four TM" evidence="12">
    <location>
        <begin position="617"/>
        <end position="735"/>
    </location>
</feature>
<evidence type="ECO:0000259" key="12">
    <source>
        <dbReference type="Pfam" id="PF16192"/>
    </source>
</evidence>
<evidence type="ECO:0000256" key="2">
    <source>
        <dbReference type="ARBA" id="ARBA00004922"/>
    </source>
</evidence>
<evidence type="ECO:0000256" key="4">
    <source>
        <dbReference type="ARBA" id="ARBA00022676"/>
    </source>
</evidence>
<evidence type="ECO:0000256" key="8">
    <source>
        <dbReference type="ARBA" id="ARBA00023136"/>
    </source>
</evidence>
<keyword evidence="4" id="KW-0328">Glycosyltransferase</keyword>
<comment type="caution">
    <text evidence="13">The sequence shown here is derived from an EMBL/GenBank/DDBJ whole genome shotgun (WGS) entry which is preliminary data.</text>
</comment>
<feature type="compositionally biased region" description="Basic and acidic residues" evidence="9">
    <location>
        <begin position="264"/>
        <end position="282"/>
    </location>
</feature>
<gene>
    <name evidence="13" type="ORF">M9Y10_014622</name>
</gene>
<evidence type="ECO:0000256" key="9">
    <source>
        <dbReference type="SAM" id="MobiDB-lite"/>
    </source>
</evidence>
<evidence type="ECO:0000256" key="10">
    <source>
        <dbReference type="SAM" id="Phobius"/>
    </source>
</evidence>
<feature type="region of interest" description="Disordered" evidence="9">
    <location>
        <begin position="240"/>
        <end position="316"/>
    </location>
</feature>
<feature type="compositionally biased region" description="Polar residues" evidence="9">
    <location>
        <begin position="240"/>
        <end position="255"/>
    </location>
</feature>
<evidence type="ECO:0000256" key="7">
    <source>
        <dbReference type="ARBA" id="ARBA00022989"/>
    </source>
</evidence>
<comment type="pathway">
    <text evidence="2">Protein modification; protein glycosylation.</text>
</comment>
<dbReference type="InterPro" id="IPR003342">
    <property type="entry name" value="ArnT-like_N"/>
</dbReference>
<proteinExistence type="inferred from homology"/>
<keyword evidence="5" id="KW-0808">Transferase</keyword>
<evidence type="ECO:0000256" key="5">
    <source>
        <dbReference type="ARBA" id="ARBA00022679"/>
    </source>
</evidence>
<dbReference type="PANTHER" id="PTHR10050:SF46">
    <property type="entry name" value="PROTEIN O-MANNOSYL-TRANSFERASE 2"/>
    <property type="match status" value="1"/>
</dbReference>
<accession>A0ABR2L0Y1</accession>
<dbReference type="InterPro" id="IPR032421">
    <property type="entry name" value="PMT_4TMC"/>
</dbReference>
<feature type="transmembrane region" description="Helical" evidence="10">
    <location>
        <begin position="643"/>
        <end position="663"/>
    </location>
</feature>
<protein>
    <recommendedName>
        <fullName evidence="15">Dolichyl-phosphate-mannose--protein mannosyltransferase</fullName>
    </recommendedName>
</protein>
<evidence type="ECO:0000259" key="11">
    <source>
        <dbReference type="Pfam" id="PF02366"/>
    </source>
</evidence>